<keyword evidence="4" id="KW-0862">Zinc</keyword>
<dbReference type="InterPro" id="IPR025657">
    <property type="entry name" value="RadC_JAB"/>
</dbReference>
<proteinExistence type="predicted"/>
<dbReference type="InterPro" id="IPR020891">
    <property type="entry name" value="UPF0758_CS"/>
</dbReference>
<dbReference type="CDD" id="cd08071">
    <property type="entry name" value="MPN_DUF2466"/>
    <property type="match status" value="1"/>
</dbReference>
<dbReference type="AlphaFoldDB" id="A0AB34TNC0"/>
<dbReference type="PANTHER" id="PTHR30471">
    <property type="entry name" value="DNA REPAIR PROTEIN RADC"/>
    <property type="match status" value="1"/>
</dbReference>
<dbReference type="GO" id="GO:0008237">
    <property type="term" value="F:metallopeptidase activity"/>
    <property type="evidence" value="ECO:0007669"/>
    <property type="project" value="UniProtKB-KW"/>
</dbReference>
<dbReference type="InterPro" id="IPR037518">
    <property type="entry name" value="MPN"/>
</dbReference>
<name>A0AB34TNC0_STEMA</name>
<evidence type="ECO:0000256" key="2">
    <source>
        <dbReference type="ARBA" id="ARBA00022723"/>
    </source>
</evidence>
<dbReference type="PROSITE" id="PS01302">
    <property type="entry name" value="UPF0758"/>
    <property type="match status" value="1"/>
</dbReference>
<dbReference type="SUPFAM" id="SSF102712">
    <property type="entry name" value="JAB1/MPN domain"/>
    <property type="match status" value="1"/>
</dbReference>
<keyword evidence="3" id="KW-0378">Hydrolase</keyword>
<comment type="caution">
    <text evidence="7">The sequence shown here is derived from an EMBL/GenBank/DDBJ whole genome shotgun (WGS) entry which is preliminary data.</text>
</comment>
<evidence type="ECO:0000256" key="5">
    <source>
        <dbReference type="ARBA" id="ARBA00023049"/>
    </source>
</evidence>
<accession>A0AB34TNC0</accession>
<evidence type="ECO:0000313" key="8">
    <source>
        <dbReference type="Proteomes" id="UP000037632"/>
    </source>
</evidence>
<dbReference type="GO" id="GO:0006508">
    <property type="term" value="P:proteolysis"/>
    <property type="evidence" value="ECO:0007669"/>
    <property type="project" value="UniProtKB-KW"/>
</dbReference>
<dbReference type="Gene3D" id="3.40.140.10">
    <property type="entry name" value="Cytidine Deaminase, domain 2"/>
    <property type="match status" value="1"/>
</dbReference>
<dbReference type="InterPro" id="IPR001405">
    <property type="entry name" value="UPF0758"/>
</dbReference>
<sequence>MGLYVRSSTKHYAPADAEAVLAAAKRIVDGRMQRGTCFSDPKIAAEFFMAKLGGAEREVFAAVMLDSRHRLISYTELFYGSIDGAEVHPREVVKQALRLNAAAVILAHNHPSGDPEPSATDRAVTARLKHALTLVDVRVLDHVIVGGRQTVSLAERGWL</sequence>
<evidence type="ECO:0000313" key="7">
    <source>
        <dbReference type="EMBL" id="KOO84695.1"/>
    </source>
</evidence>
<reference evidence="7 8" key="1">
    <citation type="journal article" date="2015" name="Antimicrob. Agents Chemother.">
        <title>Whole-Genome Sequencing Identifies Emergence of a Quinolone Resistance Mutation in a Case of Stenotrophomonas maltophilia Bacteremia.</title>
        <authorList>
            <person name="Pak T.R."/>
            <person name="Altman D.R."/>
            <person name="Attie O."/>
            <person name="Sebra R."/>
            <person name="Hamula C.L."/>
            <person name="Lewis M."/>
            <person name="Deikus G."/>
            <person name="Newman L.C."/>
            <person name="Fang G."/>
            <person name="Hand J."/>
            <person name="Papel G."/>
            <person name="Wallach F."/>
            <person name="Schadt E.E."/>
            <person name="Huprikar S."/>
            <person name="van Bakel H."/>
            <person name="Kasarskis A."/>
            <person name="Bashir A."/>
        </authorList>
    </citation>
    <scope>NUCLEOTIDE SEQUENCE [LARGE SCALE GENOMIC DNA]</scope>
    <source>
        <strain evidence="7 8">ISMMS6</strain>
    </source>
</reference>
<dbReference type="Proteomes" id="UP000037632">
    <property type="component" value="Unassembled WGS sequence"/>
</dbReference>
<evidence type="ECO:0000256" key="4">
    <source>
        <dbReference type="ARBA" id="ARBA00022833"/>
    </source>
</evidence>
<evidence type="ECO:0000256" key="3">
    <source>
        <dbReference type="ARBA" id="ARBA00022801"/>
    </source>
</evidence>
<keyword evidence="5" id="KW-0482">Metalloprotease</keyword>
<feature type="domain" description="MPN" evidence="6">
    <location>
        <begin position="37"/>
        <end position="159"/>
    </location>
</feature>
<evidence type="ECO:0000259" key="6">
    <source>
        <dbReference type="PROSITE" id="PS50249"/>
    </source>
</evidence>
<dbReference type="Pfam" id="PF04002">
    <property type="entry name" value="RadC"/>
    <property type="match status" value="1"/>
</dbReference>
<protein>
    <submittedName>
        <fullName evidence="7">DNA repair protein RadC</fullName>
    </submittedName>
</protein>
<keyword evidence="2" id="KW-0479">Metal-binding</keyword>
<dbReference type="NCBIfam" id="TIGR00608">
    <property type="entry name" value="radc"/>
    <property type="match status" value="1"/>
</dbReference>
<organism evidence="7 8">
    <name type="scientific">Stenotrophomonas maltophilia</name>
    <name type="common">Pseudomonas maltophilia</name>
    <name type="synonym">Xanthomonas maltophilia</name>
    <dbReference type="NCBI Taxonomy" id="40324"/>
    <lineage>
        <taxon>Bacteria</taxon>
        <taxon>Pseudomonadati</taxon>
        <taxon>Pseudomonadota</taxon>
        <taxon>Gammaproteobacteria</taxon>
        <taxon>Lysobacterales</taxon>
        <taxon>Lysobacteraceae</taxon>
        <taxon>Stenotrophomonas</taxon>
        <taxon>Stenotrophomonas maltophilia group</taxon>
    </lineage>
</organism>
<dbReference type="PROSITE" id="PS50249">
    <property type="entry name" value="MPN"/>
    <property type="match status" value="1"/>
</dbReference>
<gene>
    <name evidence="7" type="ORF">VL23_13550</name>
</gene>
<dbReference type="EMBL" id="JZIW01000001">
    <property type="protein sequence ID" value="KOO84695.1"/>
    <property type="molecule type" value="Genomic_DNA"/>
</dbReference>
<dbReference type="GO" id="GO:0046872">
    <property type="term" value="F:metal ion binding"/>
    <property type="evidence" value="ECO:0007669"/>
    <property type="project" value="UniProtKB-KW"/>
</dbReference>
<keyword evidence="1" id="KW-0645">Protease</keyword>
<dbReference type="PANTHER" id="PTHR30471:SF3">
    <property type="entry name" value="UPF0758 PROTEIN YEES-RELATED"/>
    <property type="match status" value="1"/>
</dbReference>
<evidence type="ECO:0000256" key="1">
    <source>
        <dbReference type="ARBA" id="ARBA00022670"/>
    </source>
</evidence>